<keyword evidence="4" id="KW-1185">Reference proteome</keyword>
<dbReference type="PROSITE" id="PS50011">
    <property type="entry name" value="PROTEIN_KINASE_DOM"/>
    <property type="match status" value="1"/>
</dbReference>
<reference evidence="3" key="1">
    <citation type="submission" date="2021-12" db="EMBL/GenBank/DDBJ databases">
        <authorList>
            <person name="Zaccaron A."/>
            <person name="Stergiopoulos I."/>
        </authorList>
    </citation>
    <scope>NUCLEOTIDE SEQUENCE</scope>
    <source>
        <strain evidence="3">Race5_Kim</strain>
    </source>
</reference>
<dbReference type="Proteomes" id="UP000756132">
    <property type="component" value="Chromosome 11"/>
</dbReference>
<dbReference type="InterPro" id="IPR000719">
    <property type="entry name" value="Prot_kinase_dom"/>
</dbReference>
<dbReference type="PANTHER" id="PTHR44167">
    <property type="entry name" value="OVARIAN-SPECIFIC SERINE/THREONINE-PROTEIN KINASE LOK-RELATED"/>
    <property type="match status" value="1"/>
</dbReference>
<dbReference type="RefSeq" id="XP_047768043.1">
    <property type="nucleotide sequence ID" value="XM_047912397.1"/>
</dbReference>
<dbReference type="EMBL" id="CP090173">
    <property type="protein sequence ID" value="UJO23677.1"/>
    <property type="molecule type" value="Genomic_DNA"/>
</dbReference>
<proteinExistence type="predicted"/>
<evidence type="ECO:0000313" key="3">
    <source>
        <dbReference type="EMBL" id="UJO23677.1"/>
    </source>
</evidence>
<dbReference type="SUPFAM" id="SSF56112">
    <property type="entry name" value="Protein kinase-like (PK-like)"/>
    <property type="match status" value="1"/>
</dbReference>
<feature type="signal peptide" evidence="1">
    <location>
        <begin position="1"/>
        <end position="19"/>
    </location>
</feature>
<accession>A0A9Q8PJP2</accession>
<feature type="domain" description="Protein kinase" evidence="2">
    <location>
        <begin position="131"/>
        <end position="415"/>
    </location>
</feature>
<dbReference type="GO" id="GO:0004674">
    <property type="term" value="F:protein serine/threonine kinase activity"/>
    <property type="evidence" value="ECO:0007669"/>
    <property type="project" value="TreeGrafter"/>
</dbReference>
<dbReference type="GeneID" id="71993127"/>
<protein>
    <recommendedName>
        <fullName evidence="2">Protein kinase domain-containing protein</fullName>
    </recommendedName>
</protein>
<organism evidence="3 4">
    <name type="scientific">Passalora fulva</name>
    <name type="common">Tomato leaf mold</name>
    <name type="synonym">Cladosporium fulvum</name>
    <dbReference type="NCBI Taxonomy" id="5499"/>
    <lineage>
        <taxon>Eukaryota</taxon>
        <taxon>Fungi</taxon>
        <taxon>Dikarya</taxon>
        <taxon>Ascomycota</taxon>
        <taxon>Pezizomycotina</taxon>
        <taxon>Dothideomycetes</taxon>
        <taxon>Dothideomycetidae</taxon>
        <taxon>Mycosphaerellales</taxon>
        <taxon>Mycosphaerellaceae</taxon>
        <taxon>Fulvia</taxon>
    </lineage>
</organism>
<keyword evidence="1" id="KW-0732">Signal</keyword>
<feature type="chain" id="PRO_5040507021" description="Protein kinase domain-containing protein" evidence="1">
    <location>
        <begin position="20"/>
        <end position="415"/>
    </location>
</feature>
<dbReference type="KEGG" id="ffu:CLAFUR5_13249"/>
<dbReference type="PANTHER" id="PTHR44167:SF24">
    <property type="entry name" value="SERINE_THREONINE-PROTEIN KINASE CHK2"/>
    <property type="match status" value="1"/>
</dbReference>
<dbReference type="Gene3D" id="1.10.510.10">
    <property type="entry name" value="Transferase(Phosphotransferase) domain 1"/>
    <property type="match status" value="1"/>
</dbReference>
<evidence type="ECO:0000313" key="4">
    <source>
        <dbReference type="Proteomes" id="UP000756132"/>
    </source>
</evidence>
<gene>
    <name evidence="3" type="ORF">CLAFUR5_13249</name>
</gene>
<sequence>MGISAHLWFSLAPLRLRLTIYPAHRISAGPTSSTQKPQSDLNTRVQQTTILPATMQRIARFFSRKKPDHQSTEVLFDHDQTLHAQENSTPPVKPSSDLSQETLYNEVRRPSLADSEDSTCQSTITLLSSTHYFLKKLGNGIDAAVYAIIPRDFADSFVAGLTDATPKDVALDVLRKAVIAVKVANGPLTGPGNAKAAMETEIRALKALGNGRMLDCDEGGGTWCTMLMITGGTLQQFYGWLCRQVTHKPMLMPKCLVYHLLTSLAEALLALHAEGITHGDLHPGNIMLRPKPSSDCYPDVVIVDFGHAAISPKSKRLVRWREVDDFESMSTCLAIVFDVEEVGFLHSFARRIREMDGGETPQSVLGEVVECAGASRQRWQRLENPVPSAMGEDLAGTTITDGELERTILGLEGRW</sequence>
<name>A0A9Q8PJP2_PASFU</name>
<dbReference type="AlphaFoldDB" id="A0A9Q8PJP2"/>
<reference evidence="3" key="2">
    <citation type="journal article" date="2022" name="Microb. Genom.">
        <title>A chromosome-scale genome assembly of the tomato pathogen Cladosporium fulvum reveals a compartmentalized genome architecture and the presence of a dispensable chromosome.</title>
        <authorList>
            <person name="Zaccaron A.Z."/>
            <person name="Chen L.H."/>
            <person name="Samaras A."/>
            <person name="Stergiopoulos I."/>
        </authorList>
    </citation>
    <scope>NUCLEOTIDE SEQUENCE</scope>
    <source>
        <strain evidence="3">Race5_Kim</strain>
    </source>
</reference>
<dbReference type="GO" id="GO:0005634">
    <property type="term" value="C:nucleus"/>
    <property type="evidence" value="ECO:0007669"/>
    <property type="project" value="TreeGrafter"/>
</dbReference>
<evidence type="ECO:0000259" key="2">
    <source>
        <dbReference type="PROSITE" id="PS50011"/>
    </source>
</evidence>
<dbReference type="GO" id="GO:0044773">
    <property type="term" value="P:mitotic DNA damage checkpoint signaling"/>
    <property type="evidence" value="ECO:0007669"/>
    <property type="project" value="TreeGrafter"/>
</dbReference>
<dbReference type="InterPro" id="IPR011009">
    <property type="entry name" value="Kinase-like_dom_sf"/>
</dbReference>
<evidence type="ECO:0000256" key="1">
    <source>
        <dbReference type="SAM" id="SignalP"/>
    </source>
</evidence>
<dbReference type="GO" id="GO:0005524">
    <property type="term" value="F:ATP binding"/>
    <property type="evidence" value="ECO:0007669"/>
    <property type="project" value="InterPro"/>
</dbReference>